<evidence type="ECO:0000313" key="2">
    <source>
        <dbReference type="Proteomes" id="UP001597451"/>
    </source>
</evidence>
<protein>
    <submittedName>
        <fullName evidence="1">DUF3231 family protein</fullName>
    </submittedName>
</protein>
<dbReference type="Gene3D" id="1.20.1260.10">
    <property type="match status" value="2"/>
</dbReference>
<proteinExistence type="predicted"/>
<keyword evidence="2" id="KW-1185">Reference proteome</keyword>
<accession>A0ABW5Q4L8</accession>
<name>A0ABW5Q4L8_9BACI</name>
<dbReference type="RefSeq" id="WP_379563706.1">
    <property type="nucleotide sequence ID" value="NZ_CP085256.1"/>
</dbReference>
<organism evidence="1 2">
    <name type="scientific">Oceanobacillus kapialis</name>
    <dbReference type="NCBI Taxonomy" id="481353"/>
    <lineage>
        <taxon>Bacteria</taxon>
        <taxon>Bacillati</taxon>
        <taxon>Bacillota</taxon>
        <taxon>Bacilli</taxon>
        <taxon>Bacillales</taxon>
        <taxon>Bacillaceae</taxon>
        <taxon>Oceanobacillus</taxon>
    </lineage>
</organism>
<dbReference type="EMBL" id="JBHUMX010000042">
    <property type="protein sequence ID" value="MFD2630443.1"/>
    <property type="molecule type" value="Genomic_DNA"/>
</dbReference>
<dbReference type="InterPro" id="IPR012347">
    <property type="entry name" value="Ferritin-like"/>
</dbReference>
<gene>
    <name evidence="1" type="ORF">ACFSUN_16790</name>
</gene>
<dbReference type="InterPro" id="IPR021617">
    <property type="entry name" value="DUF3231"/>
</dbReference>
<reference evidence="2" key="1">
    <citation type="journal article" date="2019" name="Int. J. Syst. Evol. Microbiol.">
        <title>The Global Catalogue of Microorganisms (GCM) 10K type strain sequencing project: providing services to taxonomists for standard genome sequencing and annotation.</title>
        <authorList>
            <consortium name="The Broad Institute Genomics Platform"/>
            <consortium name="The Broad Institute Genome Sequencing Center for Infectious Disease"/>
            <person name="Wu L."/>
            <person name="Ma J."/>
        </authorList>
    </citation>
    <scope>NUCLEOTIDE SEQUENCE [LARGE SCALE GENOMIC DNA]</scope>
    <source>
        <strain evidence="2">TISTR 1858</strain>
    </source>
</reference>
<evidence type="ECO:0000313" key="1">
    <source>
        <dbReference type="EMBL" id="MFD2630443.1"/>
    </source>
</evidence>
<comment type="caution">
    <text evidence="1">The sequence shown here is derived from an EMBL/GenBank/DDBJ whole genome shotgun (WGS) entry which is preliminary data.</text>
</comment>
<dbReference type="Proteomes" id="UP001597451">
    <property type="component" value="Unassembled WGS sequence"/>
</dbReference>
<sequence>MNERKIYLTSSEISSLWTAYMNDSMSKCVLGFMLKDIKDEEMKIAIQSAYDISASHLEQLTTIFQRENYAIPKGFTEQDVNMNAPWLLTDTFCLTYVNHMARVGMISYAGFVAMSFREDICNYFSQCLNETNQLYSQSLRIASSKGLNARAPYIEVPKETDFVNNKKYMSGLNPFSEKRPLNAVEISYLYMNIMTNVMGVKLCLAFAQTSPSKEVQDFMLRGKNISQKHIKIFVDILLKDDIEAPHVPDTSVSDSTTKTFSDKLMMFHMSLISAAGIGNYATASAASQRNDLAINYQRLSLEVARLAKSGADIMIKNNWLEQPPGIKDREKLAKNKEKS</sequence>
<dbReference type="Pfam" id="PF11553">
    <property type="entry name" value="DUF3231"/>
    <property type="match status" value="2"/>
</dbReference>